<accession>A0A5Q0BEX6</accession>
<dbReference type="SUPFAM" id="SSF109604">
    <property type="entry name" value="HD-domain/PDEase-like"/>
    <property type="match status" value="1"/>
</dbReference>
<dbReference type="InterPro" id="IPR013976">
    <property type="entry name" value="HDOD"/>
</dbReference>
<dbReference type="RefSeq" id="WP_153248359.1">
    <property type="nucleotide sequence ID" value="NZ_CP044205.1"/>
</dbReference>
<reference evidence="5 6" key="1">
    <citation type="submission" date="2019-09" db="EMBL/GenBank/DDBJ databases">
        <title>Ecophysiology of the spiral-shaped methanotroph Methylospira mobilis as revealed by the complete genome sequence.</title>
        <authorList>
            <person name="Oshkin I.Y."/>
            <person name="Dedysh S.N."/>
            <person name="Miroshnikov K."/>
            <person name="Danilova O.V."/>
            <person name="Hakobyan A."/>
            <person name="Liesack W."/>
        </authorList>
    </citation>
    <scope>NUCLEOTIDE SEQUENCE [LARGE SCALE GENOMIC DNA]</scope>
    <source>
        <strain evidence="5 6">Shm1</strain>
    </source>
</reference>
<name>A0A5Q0BEX6_9GAMM</name>
<evidence type="ECO:0000256" key="1">
    <source>
        <dbReference type="PROSITE-ProRule" id="PRU00169"/>
    </source>
</evidence>
<feature type="domain" description="HDOD" evidence="4">
    <location>
        <begin position="16"/>
        <end position="216"/>
    </location>
</feature>
<dbReference type="InterPro" id="IPR011006">
    <property type="entry name" value="CheY-like_superfamily"/>
</dbReference>
<evidence type="ECO:0000256" key="2">
    <source>
        <dbReference type="SAM" id="MobiDB-lite"/>
    </source>
</evidence>
<dbReference type="PANTHER" id="PTHR33525">
    <property type="match status" value="1"/>
</dbReference>
<dbReference type="Gene3D" id="1.10.3210.10">
    <property type="entry name" value="Hypothetical protein af1432"/>
    <property type="match status" value="1"/>
</dbReference>
<dbReference type="Proteomes" id="UP000325755">
    <property type="component" value="Chromosome"/>
</dbReference>
<dbReference type="Pfam" id="PF00072">
    <property type="entry name" value="Response_reg"/>
    <property type="match status" value="1"/>
</dbReference>
<dbReference type="EMBL" id="CP044205">
    <property type="protein sequence ID" value="QFY42380.1"/>
    <property type="molecule type" value="Genomic_DNA"/>
</dbReference>
<dbReference type="SMART" id="SM00448">
    <property type="entry name" value="REC"/>
    <property type="match status" value="1"/>
</dbReference>
<dbReference type="PROSITE" id="PS51833">
    <property type="entry name" value="HDOD"/>
    <property type="match status" value="1"/>
</dbReference>
<dbReference type="OrthoDB" id="9803824at2"/>
<dbReference type="AlphaFoldDB" id="A0A5Q0BEX6"/>
<dbReference type="InParanoid" id="A0A5Q0BEX6"/>
<gene>
    <name evidence="5" type="ORF">F6R98_06855</name>
</gene>
<dbReference type="InterPro" id="IPR001789">
    <property type="entry name" value="Sig_transdc_resp-reg_receiver"/>
</dbReference>
<organism evidence="5 6">
    <name type="scientific">Candidatus Methylospira mobilis</name>
    <dbReference type="NCBI Taxonomy" id="1808979"/>
    <lineage>
        <taxon>Bacteria</taxon>
        <taxon>Pseudomonadati</taxon>
        <taxon>Pseudomonadota</taxon>
        <taxon>Gammaproteobacteria</taxon>
        <taxon>Methylococcales</taxon>
        <taxon>Methylococcaceae</taxon>
        <taxon>Candidatus Methylospira</taxon>
    </lineage>
</organism>
<keyword evidence="6" id="KW-1185">Reference proteome</keyword>
<dbReference type="KEGG" id="mmob:F6R98_06855"/>
<feature type="domain" description="Response regulatory" evidence="3">
    <location>
        <begin position="329"/>
        <end position="445"/>
    </location>
</feature>
<dbReference type="CDD" id="cd00156">
    <property type="entry name" value="REC"/>
    <property type="match status" value="1"/>
</dbReference>
<dbReference type="InterPro" id="IPR052340">
    <property type="entry name" value="RNase_Y/CdgJ"/>
</dbReference>
<evidence type="ECO:0000259" key="3">
    <source>
        <dbReference type="PROSITE" id="PS50110"/>
    </source>
</evidence>
<sequence length="461" mass="50716">MSNPINFAELKASGILPSPEGVALRIIRLCEQDNVSLAELARTIQADAGLVGRIIKIANIVDPNSKRRPVASVTTATLITIGINAIRQMTLAFSLISNRKNQKNGCEGFNYLEFWSQSTAMASAAMVIGGRISVAQLPELFTCGLIAEIGRLCLASACPTEYSKLLRQFADRSPEQLLQAESECFGMNRRDLTLEMMTDWGFPQLFIDCVFHHENPEHSRYAPDSRLSKLTHTLHLASLLGRICLATEPQRAEQLPAILHSAATLGLSPETTIDIANQTLQEWRTWGQLLGVETRERAPIQLPDRNEADIDSQKNASTEPAPDNTGKMRILVIDQDKALTFMLNKLFSAGGHTVYTAQSGSAGLDIALEQQPHIIITEWVFHDLDAATLCRTLRTIPGFDKSYFVVLTASDAEKTKTQARQAGIDAYIHKPFSPKVLSDILLAAQRKRTGESAGQPRRKAS</sequence>
<evidence type="ECO:0000313" key="6">
    <source>
        <dbReference type="Proteomes" id="UP000325755"/>
    </source>
</evidence>
<dbReference type="Gene3D" id="3.40.50.2300">
    <property type="match status" value="1"/>
</dbReference>
<protein>
    <submittedName>
        <fullName evidence="5">HDOD domain-containing protein</fullName>
    </submittedName>
</protein>
<evidence type="ECO:0000259" key="4">
    <source>
        <dbReference type="PROSITE" id="PS51833"/>
    </source>
</evidence>
<dbReference type="PANTHER" id="PTHR33525:SF3">
    <property type="entry name" value="RIBONUCLEASE Y"/>
    <property type="match status" value="1"/>
</dbReference>
<dbReference type="SUPFAM" id="SSF52172">
    <property type="entry name" value="CheY-like"/>
    <property type="match status" value="1"/>
</dbReference>
<feature type="compositionally biased region" description="Basic and acidic residues" evidence="2">
    <location>
        <begin position="297"/>
        <end position="312"/>
    </location>
</feature>
<dbReference type="PROSITE" id="PS50110">
    <property type="entry name" value="RESPONSE_REGULATORY"/>
    <property type="match status" value="1"/>
</dbReference>
<proteinExistence type="predicted"/>
<dbReference type="Pfam" id="PF08668">
    <property type="entry name" value="HDOD"/>
    <property type="match status" value="1"/>
</dbReference>
<comment type="caution">
    <text evidence="1">Lacks conserved residue(s) required for the propagation of feature annotation.</text>
</comment>
<dbReference type="GO" id="GO:0000160">
    <property type="term" value="P:phosphorelay signal transduction system"/>
    <property type="evidence" value="ECO:0007669"/>
    <property type="project" value="InterPro"/>
</dbReference>
<feature type="region of interest" description="Disordered" evidence="2">
    <location>
        <begin position="297"/>
        <end position="326"/>
    </location>
</feature>
<evidence type="ECO:0000313" key="5">
    <source>
        <dbReference type="EMBL" id="QFY42380.1"/>
    </source>
</evidence>